<evidence type="ECO:0000313" key="4">
    <source>
        <dbReference type="EMBL" id="KAH7030832.1"/>
    </source>
</evidence>
<accession>A0A9P8Y450</accession>
<dbReference type="RefSeq" id="XP_046012512.1">
    <property type="nucleotide sequence ID" value="XM_046158687.1"/>
</dbReference>
<keyword evidence="5" id="KW-1185">Reference proteome</keyword>
<reference evidence="4" key="1">
    <citation type="journal article" date="2021" name="Nat. Commun.">
        <title>Genetic determinants of endophytism in the Arabidopsis root mycobiome.</title>
        <authorList>
            <person name="Mesny F."/>
            <person name="Miyauchi S."/>
            <person name="Thiergart T."/>
            <person name="Pickel B."/>
            <person name="Atanasova L."/>
            <person name="Karlsson M."/>
            <person name="Huettel B."/>
            <person name="Barry K.W."/>
            <person name="Haridas S."/>
            <person name="Chen C."/>
            <person name="Bauer D."/>
            <person name="Andreopoulos W."/>
            <person name="Pangilinan J."/>
            <person name="LaButti K."/>
            <person name="Riley R."/>
            <person name="Lipzen A."/>
            <person name="Clum A."/>
            <person name="Drula E."/>
            <person name="Henrissat B."/>
            <person name="Kohler A."/>
            <person name="Grigoriev I.V."/>
            <person name="Martin F.M."/>
            <person name="Hacquard S."/>
        </authorList>
    </citation>
    <scope>NUCLEOTIDE SEQUENCE</scope>
    <source>
        <strain evidence="4">MPI-CAGE-CH-0230</strain>
    </source>
</reference>
<protein>
    <recommendedName>
        <fullName evidence="3">SYO1-like TPR repeats domain-containing protein</fullName>
    </recommendedName>
</protein>
<evidence type="ECO:0000259" key="3">
    <source>
        <dbReference type="Pfam" id="PF25567"/>
    </source>
</evidence>
<evidence type="ECO:0000313" key="5">
    <source>
        <dbReference type="Proteomes" id="UP000756346"/>
    </source>
</evidence>
<feature type="region of interest" description="Disordered" evidence="2">
    <location>
        <begin position="1"/>
        <end position="53"/>
    </location>
</feature>
<dbReference type="EMBL" id="JAGTJQ010000005">
    <property type="protein sequence ID" value="KAH7030832.1"/>
    <property type="molecule type" value="Genomic_DNA"/>
</dbReference>
<comment type="similarity">
    <text evidence="1">Belongs to the nuclear import and ribosome assembly adapter family.</text>
</comment>
<feature type="region of interest" description="Disordered" evidence="2">
    <location>
        <begin position="364"/>
        <end position="418"/>
    </location>
</feature>
<dbReference type="InterPro" id="IPR057990">
    <property type="entry name" value="TPR_SYO1"/>
</dbReference>
<sequence>MLPSPACIDLDRVERGEATETVADMGKSRRSRGKAAAGHRADPIAKPVKPPSDPELAALREKSILPVLKDLQSPEPKSRTTAAGAIANIIQDQKCRKLLLREQVVQIVLKETLTDASLESRAAGWEILRVLVAEEEADFCVHLYRVDVLTAIHHAAKKLNESISSQSPAFTKLTKAEQSFHWIIAEALAAILEGLAEAQDEALAGIAQDEAIVTMLFNLVAADFTTAEVLNSTLSCMLTLSEDNRQFVEILLADGTTGNGQKTGCYENLAALQRGDGMKAVLACGVLHNVFSVMGWHDQNPGRDGGCDAALIPTLASTLERTELGKPGDGADSNEPGSSSPVEVLRLALEILASMGTALQQALESNAKAADEPWDGIKDDGKEDDVMQGDDINDGKSEDGKDEDGDEEDDDDDDDDEMNQDELEADMEMVTGADDYPDEASGIDDLPTLRELIHNAVPKIIKVCQTTLKTKEEDESASIVRSCAFNALNNISWTISCIDFSDPQNSPIQTAWLPAARAIWKDAIAPVLASDTSDVDLATSVTSLAWAISRALHEEGLLHGEQKKFISLYHASQNLAAPPSEGAQQEDEDPFQSLGVKCVGVLGQLAQDPAPVELNREIGVFLITVVASLPETQPASAVEALNQLFDIYGDEDKACDKEVFWKDNFLPHFEAMLPKLRAMVKKIDKRASAELRTRADETVLNLQRFISYKKKHHP</sequence>
<dbReference type="SUPFAM" id="SSF48371">
    <property type="entry name" value="ARM repeat"/>
    <property type="match status" value="1"/>
</dbReference>
<dbReference type="InterPro" id="IPR016024">
    <property type="entry name" value="ARM-type_fold"/>
</dbReference>
<dbReference type="InterPro" id="IPR052616">
    <property type="entry name" value="SYO1-like"/>
</dbReference>
<dbReference type="GeneID" id="70188233"/>
<dbReference type="GO" id="GO:0006606">
    <property type="term" value="P:protein import into nucleus"/>
    <property type="evidence" value="ECO:0007669"/>
    <property type="project" value="TreeGrafter"/>
</dbReference>
<dbReference type="PANTHER" id="PTHR13347:SF1">
    <property type="entry name" value="HEAT REPEAT-CONTAINING PROTEIN 3"/>
    <property type="match status" value="1"/>
</dbReference>
<dbReference type="InterPro" id="IPR011989">
    <property type="entry name" value="ARM-like"/>
</dbReference>
<evidence type="ECO:0000256" key="1">
    <source>
        <dbReference type="ARBA" id="ARBA00049983"/>
    </source>
</evidence>
<dbReference type="OrthoDB" id="288703at2759"/>
<dbReference type="GO" id="GO:0042273">
    <property type="term" value="P:ribosomal large subunit biogenesis"/>
    <property type="evidence" value="ECO:0007669"/>
    <property type="project" value="TreeGrafter"/>
</dbReference>
<dbReference type="AlphaFoldDB" id="A0A9P8Y450"/>
<organism evidence="4 5">
    <name type="scientific">Microdochium trichocladiopsis</name>
    <dbReference type="NCBI Taxonomy" id="1682393"/>
    <lineage>
        <taxon>Eukaryota</taxon>
        <taxon>Fungi</taxon>
        <taxon>Dikarya</taxon>
        <taxon>Ascomycota</taxon>
        <taxon>Pezizomycotina</taxon>
        <taxon>Sordariomycetes</taxon>
        <taxon>Xylariomycetidae</taxon>
        <taxon>Xylariales</taxon>
        <taxon>Microdochiaceae</taxon>
        <taxon>Microdochium</taxon>
    </lineage>
</organism>
<comment type="caution">
    <text evidence="4">The sequence shown here is derived from an EMBL/GenBank/DDBJ whole genome shotgun (WGS) entry which is preliminary data.</text>
</comment>
<dbReference type="Gene3D" id="1.25.10.10">
    <property type="entry name" value="Leucine-rich Repeat Variant"/>
    <property type="match status" value="2"/>
</dbReference>
<name>A0A9P8Y450_9PEZI</name>
<dbReference type="Pfam" id="PF25567">
    <property type="entry name" value="TPR_SYO1"/>
    <property type="match status" value="1"/>
</dbReference>
<dbReference type="GO" id="GO:0051082">
    <property type="term" value="F:unfolded protein binding"/>
    <property type="evidence" value="ECO:0007669"/>
    <property type="project" value="TreeGrafter"/>
</dbReference>
<proteinExistence type="inferred from homology"/>
<evidence type="ECO:0000256" key="2">
    <source>
        <dbReference type="SAM" id="MobiDB-lite"/>
    </source>
</evidence>
<feature type="compositionally biased region" description="Basic and acidic residues" evidence="2">
    <location>
        <begin position="369"/>
        <end position="385"/>
    </location>
</feature>
<feature type="domain" description="SYO1-like TPR repeats" evidence="3">
    <location>
        <begin position="459"/>
        <end position="712"/>
    </location>
</feature>
<dbReference type="PANTHER" id="PTHR13347">
    <property type="entry name" value="HEAT REPEAT-CONTAINING PROTEIN 3"/>
    <property type="match status" value="1"/>
</dbReference>
<gene>
    <name evidence="4" type="ORF">B0I36DRAFT_362637</name>
</gene>
<dbReference type="CDD" id="cd13394">
    <property type="entry name" value="Syo1_like"/>
    <property type="match status" value="1"/>
</dbReference>
<dbReference type="Proteomes" id="UP000756346">
    <property type="component" value="Unassembled WGS sequence"/>
</dbReference>
<feature type="compositionally biased region" description="Acidic residues" evidence="2">
    <location>
        <begin position="400"/>
        <end position="418"/>
    </location>
</feature>
<feature type="compositionally biased region" description="Basic and acidic residues" evidence="2">
    <location>
        <begin position="9"/>
        <end position="18"/>
    </location>
</feature>